<evidence type="ECO:0000256" key="8">
    <source>
        <dbReference type="ARBA" id="ARBA00022842"/>
    </source>
</evidence>
<comment type="similarity">
    <text evidence="1 13 15">Belongs to the RNA polymerase beta' chain family.</text>
</comment>
<dbReference type="Gene3D" id="1.10.274.100">
    <property type="entry name" value="RNA polymerase Rpb1, domain 3"/>
    <property type="match status" value="1"/>
</dbReference>
<evidence type="ECO:0000256" key="15">
    <source>
        <dbReference type="RuleBase" id="RU004279"/>
    </source>
</evidence>
<keyword evidence="9 13" id="KW-0238">DNA-binding</keyword>
<dbReference type="PANTHER" id="PTHR19376:SF32">
    <property type="entry name" value="DNA-DIRECTED RNA POLYMERASE III SUBUNIT RPC1"/>
    <property type="match status" value="1"/>
</dbReference>
<evidence type="ECO:0000256" key="11">
    <source>
        <dbReference type="ARBA" id="ARBA00048552"/>
    </source>
</evidence>
<dbReference type="Pfam" id="PF04998">
    <property type="entry name" value="RNA_pol_Rpb1_5"/>
    <property type="match status" value="1"/>
</dbReference>
<keyword evidence="6 14" id="KW-0479">Metal-binding</keyword>
<gene>
    <name evidence="13" type="primary">rpo1C</name>
    <name evidence="14" type="synonym">rpo1N</name>
    <name evidence="14" type="synonym">rpoA1</name>
    <name evidence="13" type="synonym">rpoA2</name>
    <name evidence="17" type="ORF">B9J98_05555</name>
</gene>
<evidence type="ECO:0000256" key="9">
    <source>
        <dbReference type="ARBA" id="ARBA00023125"/>
    </source>
</evidence>
<evidence type="ECO:0000256" key="4">
    <source>
        <dbReference type="ARBA" id="ARBA00022679"/>
    </source>
</evidence>
<dbReference type="Gene3D" id="3.30.1490.180">
    <property type="entry name" value="RNA polymerase ii"/>
    <property type="match status" value="1"/>
</dbReference>
<dbReference type="SMART" id="SM00663">
    <property type="entry name" value="RPOLA_N"/>
    <property type="match status" value="1"/>
</dbReference>
<dbReference type="Pfam" id="PF04997">
    <property type="entry name" value="RNA_pol_Rpb1_1"/>
    <property type="match status" value="1"/>
</dbReference>
<keyword evidence="2 13" id="KW-0240">DNA-directed RNA polymerase</keyword>
<organism evidence="17 18">
    <name type="scientific">Candidatus Terraquivivens tikiterensis</name>
    <dbReference type="NCBI Taxonomy" id="1980982"/>
    <lineage>
        <taxon>Archaea</taxon>
        <taxon>Nitrososphaerota</taxon>
        <taxon>Candidatus Wolframiiraptoraceae</taxon>
        <taxon>Candidatus Terraquivivens</taxon>
    </lineage>
</organism>
<dbReference type="Pfam" id="PF00623">
    <property type="entry name" value="RNA_pol_Rpb1_2"/>
    <property type="match status" value="1"/>
</dbReference>
<evidence type="ECO:0000256" key="10">
    <source>
        <dbReference type="ARBA" id="ARBA00023163"/>
    </source>
</evidence>
<reference evidence="17 18" key="1">
    <citation type="submission" date="2017-04" db="EMBL/GenBank/DDBJ databases">
        <title>Draft Aigarchaeota genome from a New Zealand hot spring.</title>
        <authorList>
            <person name="Reysenbach A.-L."/>
            <person name="Donaho J.A."/>
            <person name="Gerhart J."/>
            <person name="Kelley J.F."/>
            <person name="Kouba K."/>
            <person name="Podar M."/>
            <person name="Stott M."/>
        </authorList>
    </citation>
    <scope>NUCLEOTIDE SEQUENCE [LARGE SCALE GENOMIC DNA]</scope>
    <source>
        <strain evidence="17">NZ13_MG1</strain>
    </source>
</reference>
<feature type="binding site" evidence="14">
    <location>
        <position position="99"/>
    </location>
    <ligand>
        <name>Zn(2+)</name>
        <dbReference type="ChEBI" id="CHEBI:29105"/>
        <label>2</label>
    </ligand>
</feature>
<dbReference type="InterPro" id="IPR044893">
    <property type="entry name" value="RNA_pol_Rpb1_clamp_domain"/>
</dbReference>
<accession>A0A2R7Y2S3</accession>
<evidence type="ECO:0000256" key="14">
    <source>
        <dbReference type="HAMAP-Rule" id="MF_00863"/>
    </source>
</evidence>
<feature type="binding site" evidence="14">
    <location>
        <position position="149"/>
    </location>
    <ligand>
        <name>Zn(2+)</name>
        <dbReference type="ChEBI" id="CHEBI:29105"/>
        <label>2</label>
    </ligand>
</feature>
<dbReference type="InterPro" id="IPR012757">
    <property type="entry name" value="RPO1C"/>
</dbReference>
<dbReference type="GO" id="GO:0006351">
    <property type="term" value="P:DNA-templated transcription"/>
    <property type="evidence" value="ECO:0007669"/>
    <property type="project" value="UniProtKB-UniRule"/>
</dbReference>
<dbReference type="PANTHER" id="PTHR19376">
    <property type="entry name" value="DNA-DIRECTED RNA POLYMERASE"/>
    <property type="match status" value="1"/>
</dbReference>
<dbReference type="InterPro" id="IPR007083">
    <property type="entry name" value="RNA_pol_Rpb1_4"/>
</dbReference>
<dbReference type="Pfam" id="PF04983">
    <property type="entry name" value="RNA_pol_Rpb1_3"/>
    <property type="match status" value="1"/>
</dbReference>
<dbReference type="NCBIfam" id="TIGR02390">
    <property type="entry name" value="RNA_pol_rpoA1"/>
    <property type="match status" value="1"/>
</dbReference>
<feature type="binding site" evidence="14">
    <location>
        <position position="59"/>
    </location>
    <ligand>
        <name>Zn(2+)</name>
        <dbReference type="ChEBI" id="CHEBI:29105"/>
        <label>1</label>
    </ligand>
</feature>
<feature type="binding site" evidence="14">
    <location>
        <position position="456"/>
    </location>
    <ligand>
        <name>Mg(2+)</name>
        <dbReference type="ChEBI" id="CHEBI:18420"/>
    </ligand>
</feature>
<dbReference type="AlphaFoldDB" id="A0A2R7Y2S3"/>
<dbReference type="GO" id="GO:0003677">
    <property type="term" value="F:DNA binding"/>
    <property type="evidence" value="ECO:0007669"/>
    <property type="project" value="UniProtKB-UniRule"/>
</dbReference>
<evidence type="ECO:0000256" key="1">
    <source>
        <dbReference type="ARBA" id="ARBA00006460"/>
    </source>
</evidence>
<dbReference type="Proteomes" id="UP000244066">
    <property type="component" value="Unassembled WGS sequence"/>
</dbReference>
<keyword evidence="7 14" id="KW-0862">Zinc</keyword>
<proteinExistence type="inferred from homology"/>
<feature type="binding site" evidence="14">
    <location>
        <position position="146"/>
    </location>
    <ligand>
        <name>Zn(2+)</name>
        <dbReference type="ChEBI" id="CHEBI:29105"/>
        <label>2</label>
    </ligand>
</feature>
<sequence>MSYRGSVAAIKFGILSPDLIRKMSVAEIQNPDTYGDDGLPIPTGVMDPRLGTLEPGQRCKTCGNTYLGCPGHFGHIELPVPVIHVGFAKTIHMLLKATCRSCGRILLDDEQIKSFREELEREKQSGRPYRHIYFKIMQKATSTQTCPHCGEKQVRIELEKPTTFIEASESELVRLPASVVRTRLERIPDEDLVLLDIDPTSARPEWMVLTVLPVPPVYVRPSITLESGFRSEDDLTHKLVDILRVAQRLRENIAAGSPSPVIMELSDLLQYHVTTYINNEAVGTSPSVHRSGRVLKTLAQRLKGKEGRFRLNLSGKRVDFSARTVISPDPNIGINEVGVPLEIAMQLTVPEKVNAWNIERLREYVRNGPDKYPGAKYIIRPDGRAIRLKLAHDLNELANALEPGYIVERHLIDGDIVLFNRQPSLHRMSIMAHIVKVLPYKTFRLNLAVCTPYNADFDGDEMNLHVPQSEEAQTEARILLLVQNNIISPRHGAPIIGAIRDFLTAAYLLTKDDTLLSLKEVSYLLSAIGYDGELPEPVVSEPQPLWSGKQIFSLLLPKDFNHKFRSSFSPEETVIIQDGKLVKGVIDKNGIGVEKANNIIHRLVRDYGYDVAREFLDKVVKLTNTYLRIRGFTFTVDDLTVPSEVYKDISKLFVKMDEEFVKLKTDYEKGKAPVYPGETPEQSFESAVLSLLSRTRDMAGKIVRQNIPPSNNAIIMIKTGARGTSLNIDQMIAVVGQQAVRRERIKRGYTDRVLTFFKPGDLSPRARGFVYNSFMSGLDPVEFFFHMVGGRDGLVDTAVRTQQSGYMQRRLINALESLYVEYDGTVRTTDEKRIIQFQYGEDGVDPAKSEHGQPVNPAVVVERVMSSLPADKPASYDYLVSKAELYRKLMPEKIVEELMNELTKVKASERVIDKSFEEAYRVYLNSRVEPGDAVGVVTAQSIGEPGTQLTLRTFHFAGVREQSILLGLPRLIEIVDARKVPSTPIMRIYLQKEFAKDRAKAQKIANQILHTPLKDIVSEVTINYKRGTLTVKLETDTMHERGVTLNDVKNALKAYKPEVKDTDTIILKPSEDTVQALERLRDRILLDDKMTVKGIKRITKAIVSQEGDEYIILTEGSNLREVVKVPGVDATRVITNDIHEIAEVLGIEAARNAIINEAKNVLREQGLDVDVRHLTLLADMMTVSGSVKQVGRHGVIKLKESVLARAAFEISVQVLLDAATRGEVDYLKGNVERILMGKEIPVGTGMVSLLMLHQAASSGNRSGGGDEHKEGA</sequence>
<feature type="binding site" evidence="14">
    <location>
        <position position="458"/>
    </location>
    <ligand>
        <name>Mg(2+)</name>
        <dbReference type="ChEBI" id="CHEBI:18420"/>
    </ligand>
</feature>
<feature type="binding site" evidence="14">
    <location>
        <position position="460"/>
    </location>
    <ligand>
        <name>Mg(2+)</name>
        <dbReference type="ChEBI" id="CHEBI:18420"/>
    </ligand>
</feature>
<comment type="catalytic activity">
    <reaction evidence="11 13 15">
        <text>RNA(n) + a ribonucleoside 5'-triphosphate = RNA(n+1) + diphosphate</text>
        <dbReference type="Rhea" id="RHEA:21248"/>
        <dbReference type="Rhea" id="RHEA-COMP:14527"/>
        <dbReference type="Rhea" id="RHEA-COMP:17342"/>
        <dbReference type="ChEBI" id="CHEBI:33019"/>
        <dbReference type="ChEBI" id="CHEBI:61557"/>
        <dbReference type="ChEBI" id="CHEBI:140395"/>
        <dbReference type="EC" id="2.7.7.6"/>
    </reaction>
</comment>
<evidence type="ECO:0000259" key="16">
    <source>
        <dbReference type="SMART" id="SM00663"/>
    </source>
</evidence>
<keyword evidence="5 13" id="KW-0548">Nucleotidyltransferase</keyword>
<feature type="binding site" evidence="14">
    <location>
        <position position="69"/>
    </location>
    <ligand>
        <name>Zn(2+)</name>
        <dbReference type="ChEBI" id="CHEBI:29105"/>
        <label>1</label>
    </ligand>
</feature>
<comment type="subcellular location">
    <subcellularLocation>
        <location evidence="13">Cytoplasm</location>
    </subcellularLocation>
</comment>
<dbReference type="SUPFAM" id="SSF64484">
    <property type="entry name" value="beta and beta-prime subunits of DNA dependent RNA-polymerase"/>
    <property type="match status" value="1"/>
</dbReference>
<dbReference type="EMBL" id="NDWU01000014">
    <property type="protein sequence ID" value="PUA31657.1"/>
    <property type="molecule type" value="Genomic_DNA"/>
</dbReference>
<keyword evidence="4 13" id="KW-0808">Transferase</keyword>
<dbReference type="InterPro" id="IPR000722">
    <property type="entry name" value="RNA_pol_asu"/>
</dbReference>
<dbReference type="CDD" id="cd06528">
    <property type="entry name" value="RNAP_A"/>
    <property type="match status" value="1"/>
</dbReference>
<dbReference type="Gene3D" id="1.10.150.390">
    <property type="match status" value="1"/>
</dbReference>
<dbReference type="EC" id="2.7.7.6" evidence="13"/>
<keyword evidence="8 14" id="KW-0460">Magnesium</keyword>
<dbReference type="GO" id="GO:0003899">
    <property type="term" value="F:DNA-directed RNA polymerase activity"/>
    <property type="evidence" value="ECO:0007669"/>
    <property type="project" value="UniProtKB-UniRule"/>
</dbReference>
<dbReference type="Gene3D" id="6.10.250.2940">
    <property type="match status" value="1"/>
</dbReference>
<keyword evidence="3 13" id="KW-0963">Cytoplasm</keyword>
<protein>
    <recommendedName>
        <fullName evidence="13 14">Multifunctional fusion protein</fullName>
    </recommendedName>
    <domain>
        <recommendedName>
            <fullName evidence="13">DNA-directed RNA polymerase subunit Rpo1C</fullName>
            <ecNumber evidence="13">2.7.7.6</ecNumber>
        </recommendedName>
        <alternativeName>
            <fullName evidence="13">DNA-directed RNA polymerase subunit A''</fullName>
        </alternativeName>
    </domain>
    <domain>
        <recommendedName>
            <fullName evidence="14">DNA-directed RNA polymerase subunit Rpo1N</fullName>
        </recommendedName>
        <alternativeName>
            <fullName evidence="14">DNA-directed RNA polymerase subunit A'</fullName>
        </alternativeName>
    </domain>
</protein>
<dbReference type="GO" id="GO:0008270">
    <property type="term" value="F:zinc ion binding"/>
    <property type="evidence" value="ECO:0007669"/>
    <property type="project" value="UniProtKB-UniRule"/>
</dbReference>
<comment type="caution">
    <text evidence="17">The sequence shown here is derived from an EMBL/GenBank/DDBJ whole genome shotgun (WGS) entry which is preliminary data.</text>
</comment>
<dbReference type="InterPro" id="IPR012758">
    <property type="entry name" value="RPO1N"/>
</dbReference>
<dbReference type="Gene3D" id="6.20.50.80">
    <property type="match status" value="1"/>
</dbReference>
<comment type="function">
    <text evidence="15">DNA-dependent RNA polymerase catalyzes the transcription of DNA into RNA using the four ribonucleoside triphosphates as substrates.</text>
</comment>
<evidence type="ECO:0000256" key="2">
    <source>
        <dbReference type="ARBA" id="ARBA00022478"/>
    </source>
</evidence>
<keyword evidence="10 13" id="KW-0804">Transcription</keyword>
<evidence type="ECO:0000256" key="6">
    <source>
        <dbReference type="ARBA" id="ARBA00022723"/>
    </source>
</evidence>
<feature type="domain" description="RNA polymerase N-terminal" evidence="16">
    <location>
        <begin position="205"/>
        <end position="510"/>
    </location>
</feature>
<dbReference type="Gene3D" id="1.10.132.30">
    <property type="match status" value="1"/>
</dbReference>
<feature type="binding site" evidence="14">
    <location>
        <position position="62"/>
    </location>
    <ligand>
        <name>Zn(2+)</name>
        <dbReference type="ChEBI" id="CHEBI:29105"/>
        <label>1</label>
    </ligand>
</feature>
<dbReference type="InterPro" id="IPR038120">
    <property type="entry name" value="Rpb1_funnel_sf"/>
</dbReference>
<dbReference type="Gene3D" id="2.40.40.20">
    <property type="match status" value="1"/>
</dbReference>
<dbReference type="FunFam" id="2.40.40.20:FF:000019">
    <property type="entry name" value="DNA-directed RNA polymerase II subunit RPB1"/>
    <property type="match status" value="1"/>
</dbReference>
<dbReference type="Gene3D" id="4.10.860.120">
    <property type="entry name" value="RNA polymerase II, clamp domain"/>
    <property type="match status" value="1"/>
</dbReference>
<dbReference type="HAMAP" id="MF_00411">
    <property type="entry name" value="RNApol_arch_Rpo1C"/>
    <property type="match status" value="1"/>
</dbReference>
<dbReference type="InterPro" id="IPR007066">
    <property type="entry name" value="RNA_pol_Rpb1_3"/>
</dbReference>
<dbReference type="GO" id="GO:0005737">
    <property type="term" value="C:cytoplasm"/>
    <property type="evidence" value="ECO:0007669"/>
    <property type="project" value="UniProtKB-SubCell"/>
</dbReference>
<dbReference type="GO" id="GO:0000428">
    <property type="term" value="C:DNA-directed RNA polymerase complex"/>
    <property type="evidence" value="ECO:0007669"/>
    <property type="project" value="UniProtKB-KW"/>
</dbReference>
<feature type="binding site" evidence="14">
    <location>
        <position position="102"/>
    </location>
    <ligand>
        <name>Zn(2+)</name>
        <dbReference type="ChEBI" id="CHEBI:29105"/>
        <label>2</label>
    </ligand>
</feature>
<evidence type="ECO:0000313" key="17">
    <source>
        <dbReference type="EMBL" id="PUA31657.1"/>
    </source>
</evidence>
<dbReference type="GO" id="GO:0000287">
    <property type="term" value="F:magnesium ion binding"/>
    <property type="evidence" value="ECO:0007669"/>
    <property type="project" value="UniProtKB-UniRule"/>
</dbReference>
<dbReference type="HAMAP" id="MF_00863">
    <property type="entry name" value="RNApol_arch_Rpo1N"/>
    <property type="match status" value="1"/>
</dbReference>
<comment type="function">
    <text evidence="12 14">DNA-dependent RNA polymerase (RNAP) catalyzes the transcription of DNA into RNA using the four ribonucleoside triphosphates as substrates. Forms the clamp head domain.</text>
</comment>
<evidence type="ECO:0000256" key="13">
    <source>
        <dbReference type="HAMAP-Rule" id="MF_00411"/>
    </source>
</evidence>
<evidence type="ECO:0000256" key="3">
    <source>
        <dbReference type="ARBA" id="ARBA00022490"/>
    </source>
</evidence>
<dbReference type="Pfam" id="PF05000">
    <property type="entry name" value="RNA_pol_Rpb1_4"/>
    <property type="match status" value="1"/>
</dbReference>
<dbReference type="CDD" id="cd02582">
    <property type="entry name" value="RNAP_archeal_A"/>
    <property type="match status" value="1"/>
</dbReference>
<dbReference type="InterPro" id="IPR006592">
    <property type="entry name" value="RNA_pol_N"/>
</dbReference>
<evidence type="ECO:0000313" key="18">
    <source>
        <dbReference type="Proteomes" id="UP000244066"/>
    </source>
</evidence>
<evidence type="ECO:0000256" key="5">
    <source>
        <dbReference type="ARBA" id="ARBA00022695"/>
    </source>
</evidence>
<comment type="function">
    <text evidence="13">DNA-dependent RNA polymerase (RNAP) catalyzes the transcription of DNA into RNA using the four ribonucleoside triphosphates as substrates. Forms part of the jaw domain.</text>
</comment>
<dbReference type="InterPro" id="IPR007080">
    <property type="entry name" value="RNA_pol_Rpb1_1"/>
</dbReference>
<evidence type="ECO:0000256" key="12">
    <source>
        <dbReference type="ARBA" id="ARBA00053389"/>
    </source>
</evidence>
<name>A0A2R7Y2S3_9ARCH</name>
<dbReference type="InterPro" id="IPR007081">
    <property type="entry name" value="RNA_pol_Rpb1_5"/>
</dbReference>
<dbReference type="NCBIfam" id="NF006336">
    <property type="entry name" value="PRK08566.1"/>
    <property type="match status" value="1"/>
</dbReference>
<comment type="cofactor">
    <cofactor evidence="14">
        <name>Mg(2+)</name>
        <dbReference type="ChEBI" id="CHEBI:18420"/>
    </cofactor>
</comment>
<dbReference type="InterPro" id="IPR042102">
    <property type="entry name" value="RNA_pol_Rpb1_3_sf"/>
</dbReference>
<dbReference type="NCBIfam" id="TIGR02389">
    <property type="entry name" value="RNA_pol_rpoA2"/>
    <property type="match status" value="1"/>
</dbReference>
<comment type="subunit">
    <text evidence="13">Part of the RNA polymerase complex.</text>
</comment>
<evidence type="ECO:0000256" key="7">
    <source>
        <dbReference type="ARBA" id="ARBA00022833"/>
    </source>
</evidence>
<feature type="binding site" evidence="14">
    <location>
        <position position="72"/>
    </location>
    <ligand>
        <name>Zn(2+)</name>
        <dbReference type="ChEBI" id="CHEBI:29105"/>
        <label>1</label>
    </ligand>
</feature>
<dbReference type="InterPro" id="IPR045867">
    <property type="entry name" value="DNA-dir_RpoC_beta_prime"/>
</dbReference>
<comment type="cofactor">
    <cofactor evidence="14">
        <name>Zn(2+)</name>
        <dbReference type="ChEBI" id="CHEBI:29105"/>
    </cofactor>
    <text evidence="14">Binds at least 2 Zn(2+) per subunit.</text>
</comment>